<dbReference type="Gene3D" id="1.25.40.10">
    <property type="entry name" value="Tetratricopeptide repeat domain"/>
    <property type="match status" value="1"/>
</dbReference>
<dbReference type="InterPro" id="IPR011990">
    <property type="entry name" value="TPR-like_helical_dom_sf"/>
</dbReference>
<dbReference type="Gene3D" id="1.10.260.40">
    <property type="entry name" value="lambda repressor-like DNA-binding domains"/>
    <property type="match status" value="1"/>
</dbReference>
<organism evidence="2 3">
    <name type="scientific">Lentzea tibetensis</name>
    <dbReference type="NCBI Taxonomy" id="2591470"/>
    <lineage>
        <taxon>Bacteria</taxon>
        <taxon>Bacillati</taxon>
        <taxon>Actinomycetota</taxon>
        <taxon>Actinomycetes</taxon>
        <taxon>Pseudonocardiales</taxon>
        <taxon>Pseudonocardiaceae</taxon>
        <taxon>Lentzea</taxon>
    </lineage>
</organism>
<dbReference type="EMBL" id="VOBR01000007">
    <property type="protein sequence ID" value="TWP51859.1"/>
    <property type="molecule type" value="Genomic_DNA"/>
</dbReference>
<dbReference type="SUPFAM" id="SSF47413">
    <property type="entry name" value="lambda repressor-like DNA-binding domains"/>
    <property type="match status" value="1"/>
</dbReference>
<sequence length="446" mass="49197">MRGSADTELTVEPDETTAVPPSLWASWEVRQAVLHSSPGMVIAIARRARGLRQDQLGIMAGFSQSAISRIESGGNLAYDVRVLRIFQRLLSIPAHLLGLTEDEVGIAPIDVRRPRTNDCPPTLVQNIMGGALDGHGLLMACAPAAFNAGRDDARNSSPINEEVVRQLLFLRRVVNDADSWISSSSMLPAVRQLYEFVDRLRPLAKGKWRTQILDIAALYAEFCGWLHLQTGDLPGAAWWTERSLQQAQAADDQQLVAYAYRRMSMQAELEDDDDRAIGLARAARRHDGLDPQLRAMTLQQEAQSQARIGEEAACLNKLDQARKLVEDITPVRTPEYRLGSWFQVRHVELQRAACCVDLGRHREAIAQYEHLRNEGTPTCRWLLGVHLSKLAFAHASTGGMEQASIAGSEALALASSSGSILISRELRKLHPWSKVSSIAGILNALP</sequence>
<dbReference type="GO" id="GO:0003677">
    <property type="term" value="F:DNA binding"/>
    <property type="evidence" value="ECO:0007669"/>
    <property type="project" value="InterPro"/>
</dbReference>
<dbReference type="Proteomes" id="UP000316639">
    <property type="component" value="Unassembled WGS sequence"/>
</dbReference>
<dbReference type="AlphaFoldDB" id="A0A563EW07"/>
<evidence type="ECO:0000313" key="3">
    <source>
        <dbReference type="Proteomes" id="UP000316639"/>
    </source>
</evidence>
<gene>
    <name evidence="2" type="ORF">FKR81_13495</name>
</gene>
<evidence type="ECO:0000313" key="2">
    <source>
        <dbReference type="EMBL" id="TWP51859.1"/>
    </source>
</evidence>
<evidence type="ECO:0000259" key="1">
    <source>
        <dbReference type="PROSITE" id="PS50943"/>
    </source>
</evidence>
<dbReference type="OrthoDB" id="5184419at2"/>
<feature type="domain" description="HTH cro/C1-type" evidence="1">
    <location>
        <begin position="42"/>
        <end position="73"/>
    </location>
</feature>
<dbReference type="InterPro" id="IPR010982">
    <property type="entry name" value="Lambda_DNA-bd_dom_sf"/>
</dbReference>
<accession>A0A563EW07</accession>
<dbReference type="SMART" id="SM00530">
    <property type="entry name" value="HTH_XRE"/>
    <property type="match status" value="1"/>
</dbReference>
<dbReference type="InterPro" id="IPR001387">
    <property type="entry name" value="Cro/C1-type_HTH"/>
</dbReference>
<comment type="caution">
    <text evidence="2">The sequence shown here is derived from an EMBL/GenBank/DDBJ whole genome shotgun (WGS) entry which is preliminary data.</text>
</comment>
<reference evidence="2 3" key="1">
    <citation type="submission" date="2019-07" db="EMBL/GenBank/DDBJ databases">
        <title>Lentzea xizangensis sp. nov., isolated from Qinghai-Tibetan Plateau Soils.</title>
        <authorList>
            <person name="Huang J."/>
        </authorList>
    </citation>
    <scope>NUCLEOTIDE SEQUENCE [LARGE SCALE GENOMIC DNA]</scope>
    <source>
        <strain evidence="2 3">FXJ1.1311</strain>
    </source>
</reference>
<keyword evidence="3" id="KW-1185">Reference proteome</keyword>
<protein>
    <submittedName>
        <fullName evidence="2">Helix-turn-helix transcriptional regulator</fullName>
    </submittedName>
</protein>
<dbReference type="CDD" id="cd00093">
    <property type="entry name" value="HTH_XRE"/>
    <property type="match status" value="1"/>
</dbReference>
<proteinExistence type="predicted"/>
<dbReference type="RefSeq" id="WP_146351707.1">
    <property type="nucleotide sequence ID" value="NZ_VOBR01000007.1"/>
</dbReference>
<name>A0A563EW07_9PSEU</name>
<dbReference type="SUPFAM" id="SSF48452">
    <property type="entry name" value="TPR-like"/>
    <property type="match status" value="1"/>
</dbReference>
<dbReference type="PROSITE" id="PS50943">
    <property type="entry name" value="HTH_CROC1"/>
    <property type="match status" value="1"/>
</dbReference>